<feature type="compositionally biased region" description="Basic and acidic residues" evidence="1">
    <location>
        <begin position="1"/>
        <end position="17"/>
    </location>
</feature>
<dbReference type="Proteomes" id="UP001415857">
    <property type="component" value="Unassembled WGS sequence"/>
</dbReference>
<dbReference type="AlphaFoldDB" id="A0AAP0R1G9"/>
<sequence>MKSVADDTTQHPTRREGSYGQETVQVQHQNNFKSGMKLAVDDTTQQATRRQGSSYGQETVQAQHQNNFKSGLKLAADDTTQQATRREGSTYGKETVQVQHQNNFESGMKLMADNTTRRPTRREGSYGQDIVQVQHQNNFESGMNLVADDTTRQPTRREGNYRREIVQVQHQNNFEAVMKAQKCNNGFLERSLKSRRMADSNNQYQVFERPVEHGQDIGPMTSIEKDNGEGFGLFGKPKFSTSSSDQAAASMYLTLPTVLTGPCVENRRIDSSSCSYNQPGISGNKTDGNTERANRMLEASIQGGYFSGMKQQEQLGRIAQVGSINMGSLGRNTAPTLSIGAGFPVPLNHQVLDGGFSIPRQAGMENLPRENSNILGLRMNGGAIRFSAGSNALQERYVANKQGRLFPN</sequence>
<reference evidence="2 3" key="1">
    <citation type="journal article" date="2024" name="Plant J.">
        <title>Genome sequences and population genomics reveal climatic adaptation and genomic divergence between two closely related sweetgum species.</title>
        <authorList>
            <person name="Xu W.Q."/>
            <person name="Ren C.Q."/>
            <person name="Zhang X.Y."/>
            <person name="Comes H.P."/>
            <person name="Liu X.H."/>
            <person name="Li Y.G."/>
            <person name="Kettle C.J."/>
            <person name="Jalonen R."/>
            <person name="Gaisberger H."/>
            <person name="Ma Y.Z."/>
            <person name="Qiu Y.X."/>
        </authorList>
    </citation>
    <scope>NUCLEOTIDE SEQUENCE [LARGE SCALE GENOMIC DNA]</scope>
    <source>
        <strain evidence="2">Hangzhou</strain>
    </source>
</reference>
<organism evidence="2 3">
    <name type="scientific">Liquidambar formosana</name>
    <name type="common">Formosan gum</name>
    <dbReference type="NCBI Taxonomy" id="63359"/>
    <lineage>
        <taxon>Eukaryota</taxon>
        <taxon>Viridiplantae</taxon>
        <taxon>Streptophyta</taxon>
        <taxon>Embryophyta</taxon>
        <taxon>Tracheophyta</taxon>
        <taxon>Spermatophyta</taxon>
        <taxon>Magnoliopsida</taxon>
        <taxon>eudicotyledons</taxon>
        <taxon>Gunneridae</taxon>
        <taxon>Pentapetalae</taxon>
        <taxon>Saxifragales</taxon>
        <taxon>Altingiaceae</taxon>
        <taxon>Liquidambar</taxon>
    </lineage>
</organism>
<evidence type="ECO:0000313" key="3">
    <source>
        <dbReference type="Proteomes" id="UP001415857"/>
    </source>
</evidence>
<feature type="region of interest" description="Disordered" evidence="1">
    <location>
        <begin position="1"/>
        <end position="27"/>
    </location>
</feature>
<keyword evidence="3" id="KW-1185">Reference proteome</keyword>
<protein>
    <submittedName>
        <fullName evidence="2">Uncharacterized protein</fullName>
    </submittedName>
</protein>
<dbReference type="EMBL" id="JBBPBK010000409">
    <property type="protein sequence ID" value="KAK9265365.1"/>
    <property type="molecule type" value="Genomic_DNA"/>
</dbReference>
<evidence type="ECO:0000256" key="1">
    <source>
        <dbReference type="SAM" id="MobiDB-lite"/>
    </source>
</evidence>
<proteinExistence type="predicted"/>
<name>A0AAP0R1G9_LIQFO</name>
<evidence type="ECO:0000313" key="2">
    <source>
        <dbReference type="EMBL" id="KAK9265365.1"/>
    </source>
</evidence>
<comment type="caution">
    <text evidence="2">The sequence shown here is derived from an EMBL/GenBank/DDBJ whole genome shotgun (WGS) entry which is preliminary data.</text>
</comment>
<accession>A0AAP0R1G9</accession>
<gene>
    <name evidence="2" type="ORF">L1049_003515</name>
</gene>